<dbReference type="EMBL" id="BAABCV010000003">
    <property type="protein sequence ID" value="GAA4090257.1"/>
    <property type="molecule type" value="Genomic_DNA"/>
</dbReference>
<evidence type="ECO:0000313" key="2">
    <source>
        <dbReference type="Proteomes" id="UP001500841"/>
    </source>
</evidence>
<dbReference type="RefSeq" id="WP_345101335.1">
    <property type="nucleotide sequence ID" value="NZ_BAABCV010000003.1"/>
</dbReference>
<protein>
    <submittedName>
        <fullName evidence="1">Uncharacterized protein</fullName>
    </submittedName>
</protein>
<reference evidence="2" key="1">
    <citation type="journal article" date="2019" name="Int. J. Syst. Evol. Microbiol.">
        <title>The Global Catalogue of Microorganisms (GCM) 10K type strain sequencing project: providing services to taxonomists for standard genome sequencing and annotation.</title>
        <authorList>
            <consortium name="The Broad Institute Genomics Platform"/>
            <consortium name="The Broad Institute Genome Sequencing Center for Infectious Disease"/>
            <person name="Wu L."/>
            <person name="Ma J."/>
        </authorList>
    </citation>
    <scope>NUCLEOTIDE SEQUENCE [LARGE SCALE GENOMIC DNA]</scope>
    <source>
        <strain evidence="2">JCM 17085</strain>
    </source>
</reference>
<dbReference type="Proteomes" id="UP001500841">
    <property type="component" value="Unassembled WGS sequence"/>
</dbReference>
<keyword evidence="2" id="KW-1185">Reference proteome</keyword>
<gene>
    <name evidence="1" type="ORF">GCM10022392_09710</name>
</gene>
<accession>A0ABP7WJG1</accession>
<proteinExistence type="predicted"/>
<sequence length="55" mass="6421">MQQSITDIAEAEYRIENFPVFEITPIKVDNTRIEKGISTLHFKLKLDKKEARMLA</sequence>
<name>A0ABP7WJG1_9SPHI</name>
<evidence type="ECO:0000313" key="1">
    <source>
        <dbReference type="EMBL" id="GAA4090257.1"/>
    </source>
</evidence>
<organism evidence="1 2">
    <name type="scientific">Mucilaginibacter panaciglaebae</name>
    <dbReference type="NCBI Taxonomy" id="502331"/>
    <lineage>
        <taxon>Bacteria</taxon>
        <taxon>Pseudomonadati</taxon>
        <taxon>Bacteroidota</taxon>
        <taxon>Sphingobacteriia</taxon>
        <taxon>Sphingobacteriales</taxon>
        <taxon>Sphingobacteriaceae</taxon>
        <taxon>Mucilaginibacter</taxon>
    </lineage>
</organism>
<comment type="caution">
    <text evidence="1">The sequence shown here is derived from an EMBL/GenBank/DDBJ whole genome shotgun (WGS) entry which is preliminary data.</text>
</comment>